<feature type="compositionally biased region" description="Low complexity" evidence="1">
    <location>
        <begin position="125"/>
        <end position="139"/>
    </location>
</feature>
<feature type="region of interest" description="Disordered" evidence="1">
    <location>
        <begin position="854"/>
        <end position="892"/>
    </location>
</feature>
<feature type="compositionally biased region" description="Acidic residues" evidence="1">
    <location>
        <begin position="865"/>
        <end position="876"/>
    </location>
</feature>
<protein>
    <submittedName>
        <fullName evidence="2">Uncharacterized protein</fullName>
    </submittedName>
</protein>
<dbReference type="HOGENOM" id="CLU_007096_0_0_1"/>
<keyword evidence="3" id="KW-1185">Reference proteome</keyword>
<dbReference type="EMBL" id="CAEY01001154">
    <property type="status" value="NOT_ANNOTATED_CDS"/>
    <property type="molecule type" value="Genomic_DNA"/>
</dbReference>
<feature type="compositionally biased region" description="Basic and acidic residues" evidence="1">
    <location>
        <begin position="203"/>
        <end position="223"/>
    </location>
</feature>
<sequence length="892" mass="101735">MIRGTGDRKSLISLWNYQDPTTDPCSGVFESGLGEKRLRALIDHAVRKSLRKSYDKSMEKHLITALAKALHYARTKLEPRKNSSKSENFDLTNVDDDFEEEEKDQEDDGDGQSGGDEEDEEIIFDQEVTGTSSLSLSVSQTKFAEMMKSDDEESTDSRGSATGGSESENFLSLPGFDTKVPADFLGSPEPPKLSENQTGDSSEQYKDRDSEPSTSIYDEHTYDDIMSDSGVGTSLKSTSDKSLLESTPKSAKRTLTDYFSPRAKQSKLSTVIESVPTSPRSKAAESEGSRSESERTDSLNKTKSQVVKKLDFSNQEDIQPSQPVNPNNEEQSQIDNIPSSGVNSSNKDKNQEENEKTDLTEAEFLEKIKSNPSLLSILMVQSSRNFNRKNSSKSSPDEFLQLLKFISIDFTIAIETQESVLNQQLKVRARLDQIQKAPSTPDGTILVIFLPFIRDIDDKPIKQPMLFKVKESQFLEFGFDIPFSDYFDEFKNLFEIQIQRNILQGQIIATGESNSELKKCFANCLKLNQEWKDCRKMIGNSGILRQLKFKPIQKTSDLSFHKVMSLEDLENFLGSAESNQETENDEIMEQSSTFQEQMTFPGTQNHLEEDIYPETNIEEKPAKPFGEKDISKPTCHCSDQLKSKKVIFETIEKKLGVLIERQKLISQLDLHGSILFELIDVVSEIRSLVIEKDSEDQSSMMRIAKQDNTYKIKKKNRIFIEGLVEFELDKYEHALKKAKKRNPFSFAYQFVKNCFPESYFRNVTLGKKYYNESEMAEYSEQKRLKGKEKFPLAFIWGFANPFDEPFKGEFDLNRGQERVRALIEHILRKSDVLEYNEDLENKIRQRLVKELCSRNKPHGKNTDSGDIDENEEDSNDNTESGLSDVWDNNCFE</sequence>
<feature type="compositionally biased region" description="Basic and acidic residues" evidence="1">
    <location>
        <begin position="282"/>
        <end position="300"/>
    </location>
</feature>
<feature type="compositionally biased region" description="Polar residues" evidence="1">
    <location>
        <begin position="157"/>
        <end position="170"/>
    </location>
</feature>
<accession>T1L4P7</accession>
<reference evidence="3" key="1">
    <citation type="submission" date="2011-08" db="EMBL/GenBank/DDBJ databases">
        <authorList>
            <person name="Rombauts S."/>
        </authorList>
    </citation>
    <scope>NUCLEOTIDE SEQUENCE</scope>
    <source>
        <strain evidence="3">London</strain>
    </source>
</reference>
<organism evidence="2 3">
    <name type="scientific">Tetranychus urticae</name>
    <name type="common">Two-spotted spider mite</name>
    <dbReference type="NCBI Taxonomy" id="32264"/>
    <lineage>
        <taxon>Eukaryota</taxon>
        <taxon>Metazoa</taxon>
        <taxon>Ecdysozoa</taxon>
        <taxon>Arthropoda</taxon>
        <taxon>Chelicerata</taxon>
        <taxon>Arachnida</taxon>
        <taxon>Acari</taxon>
        <taxon>Acariformes</taxon>
        <taxon>Trombidiformes</taxon>
        <taxon>Prostigmata</taxon>
        <taxon>Eleutherengona</taxon>
        <taxon>Raphignathae</taxon>
        <taxon>Tetranychoidea</taxon>
        <taxon>Tetranychidae</taxon>
        <taxon>Tetranychus</taxon>
    </lineage>
</organism>
<evidence type="ECO:0000256" key="1">
    <source>
        <dbReference type="SAM" id="MobiDB-lite"/>
    </source>
</evidence>
<dbReference type="EnsemblMetazoa" id="tetur407g00010.1">
    <property type="protein sequence ID" value="tetur407g00010.1"/>
    <property type="gene ID" value="tetur407g00010"/>
</dbReference>
<feature type="compositionally biased region" description="Polar residues" evidence="1">
    <location>
        <begin position="266"/>
        <end position="280"/>
    </location>
</feature>
<proteinExistence type="predicted"/>
<dbReference type="AlphaFoldDB" id="T1L4P7"/>
<reference evidence="2" key="2">
    <citation type="submission" date="2015-06" db="UniProtKB">
        <authorList>
            <consortium name="EnsemblMetazoa"/>
        </authorList>
    </citation>
    <scope>IDENTIFICATION</scope>
</reference>
<feature type="compositionally biased region" description="Acidic residues" evidence="1">
    <location>
        <begin position="93"/>
        <end position="124"/>
    </location>
</feature>
<evidence type="ECO:0000313" key="2">
    <source>
        <dbReference type="EnsemblMetazoa" id="tetur407g00010.1"/>
    </source>
</evidence>
<evidence type="ECO:0000313" key="3">
    <source>
        <dbReference type="Proteomes" id="UP000015104"/>
    </source>
</evidence>
<feature type="compositionally biased region" description="Basic and acidic residues" evidence="1">
    <location>
        <begin position="346"/>
        <end position="360"/>
    </location>
</feature>
<dbReference type="Proteomes" id="UP000015104">
    <property type="component" value="Unassembled WGS sequence"/>
</dbReference>
<feature type="region of interest" description="Disordered" evidence="1">
    <location>
        <begin position="77"/>
        <end position="360"/>
    </location>
</feature>
<feature type="compositionally biased region" description="Polar residues" evidence="1">
    <location>
        <begin position="312"/>
        <end position="345"/>
    </location>
</feature>
<name>T1L4P7_TETUR</name>